<evidence type="ECO:0000256" key="3">
    <source>
        <dbReference type="ARBA" id="ARBA00022448"/>
    </source>
</evidence>
<dbReference type="InterPro" id="IPR004754">
    <property type="entry name" value="Amino_acid_antiprt"/>
</dbReference>
<evidence type="ECO:0000256" key="6">
    <source>
        <dbReference type="ARBA" id="ARBA00022970"/>
    </source>
</evidence>
<feature type="transmembrane region" description="Helical" evidence="9">
    <location>
        <begin position="26"/>
        <end position="45"/>
    </location>
</feature>
<keyword evidence="6" id="KW-0029">Amino-acid transport</keyword>
<protein>
    <submittedName>
        <fullName evidence="10">Basic amino acid/polyamine antiporter</fullName>
    </submittedName>
</protein>
<name>A0ABT0Q2Q2_9RHOB</name>
<dbReference type="InterPro" id="IPR002293">
    <property type="entry name" value="AA/rel_permease1"/>
</dbReference>
<comment type="similarity">
    <text evidence="2">Belongs to the amino acid-polyamine-organocation (APC) superfamily. Basic amino acid/polyamine antiporter (APA) (TC 2.A.3.2) family.</text>
</comment>
<evidence type="ECO:0000256" key="7">
    <source>
        <dbReference type="ARBA" id="ARBA00022989"/>
    </source>
</evidence>
<feature type="transmembrane region" description="Helical" evidence="9">
    <location>
        <begin position="282"/>
        <end position="304"/>
    </location>
</feature>
<evidence type="ECO:0000256" key="4">
    <source>
        <dbReference type="ARBA" id="ARBA00022475"/>
    </source>
</evidence>
<feature type="transmembrane region" description="Helical" evidence="9">
    <location>
        <begin position="387"/>
        <end position="408"/>
    </location>
</feature>
<dbReference type="NCBIfam" id="TIGR00905">
    <property type="entry name" value="2A0302"/>
    <property type="match status" value="1"/>
</dbReference>
<organism evidence="10 11">
    <name type="scientific">Ruegeria spongiae</name>
    <dbReference type="NCBI Taxonomy" id="2942209"/>
    <lineage>
        <taxon>Bacteria</taxon>
        <taxon>Pseudomonadati</taxon>
        <taxon>Pseudomonadota</taxon>
        <taxon>Alphaproteobacteria</taxon>
        <taxon>Rhodobacterales</taxon>
        <taxon>Roseobacteraceae</taxon>
        <taxon>Ruegeria</taxon>
    </lineage>
</organism>
<keyword evidence="3" id="KW-0813">Transport</keyword>
<evidence type="ECO:0000256" key="5">
    <source>
        <dbReference type="ARBA" id="ARBA00022692"/>
    </source>
</evidence>
<keyword evidence="11" id="KW-1185">Reference proteome</keyword>
<evidence type="ECO:0000256" key="2">
    <source>
        <dbReference type="ARBA" id="ARBA00008220"/>
    </source>
</evidence>
<dbReference type="PANTHER" id="PTHR42770">
    <property type="entry name" value="AMINO ACID TRANSPORTER-RELATED"/>
    <property type="match status" value="1"/>
</dbReference>
<gene>
    <name evidence="10" type="ORF">M3P21_11530</name>
</gene>
<keyword evidence="7 9" id="KW-1133">Transmembrane helix</keyword>
<keyword evidence="5 9" id="KW-0812">Transmembrane</keyword>
<feature type="transmembrane region" description="Helical" evidence="9">
    <location>
        <begin position="73"/>
        <end position="95"/>
    </location>
</feature>
<dbReference type="PIRSF" id="PIRSF006060">
    <property type="entry name" value="AA_transporter"/>
    <property type="match status" value="1"/>
</dbReference>
<feature type="transmembrane region" description="Helical" evidence="9">
    <location>
        <begin position="148"/>
        <end position="166"/>
    </location>
</feature>
<comment type="subcellular location">
    <subcellularLocation>
        <location evidence="1">Cell membrane</location>
        <topology evidence="1">Multi-pass membrane protein</topology>
    </subcellularLocation>
</comment>
<dbReference type="PANTHER" id="PTHR42770:SF4">
    <property type="entry name" value="ARGININE_ORNITHINE ANTIPORTER-RELATED"/>
    <property type="match status" value="1"/>
</dbReference>
<feature type="transmembrane region" description="Helical" evidence="9">
    <location>
        <begin position="230"/>
        <end position="249"/>
    </location>
</feature>
<dbReference type="Pfam" id="PF13520">
    <property type="entry name" value="AA_permease_2"/>
    <property type="match status" value="1"/>
</dbReference>
<evidence type="ECO:0000256" key="1">
    <source>
        <dbReference type="ARBA" id="ARBA00004651"/>
    </source>
</evidence>
<proteinExistence type="inferred from homology"/>
<feature type="transmembrane region" description="Helical" evidence="9">
    <location>
        <begin position="444"/>
        <end position="466"/>
    </location>
</feature>
<comment type="caution">
    <text evidence="10">The sequence shown here is derived from an EMBL/GenBank/DDBJ whole genome shotgun (WGS) entry which is preliminary data.</text>
</comment>
<feature type="transmembrane region" description="Helical" evidence="9">
    <location>
        <begin position="352"/>
        <end position="375"/>
    </location>
</feature>
<dbReference type="Proteomes" id="UP001203880">
    <property type="component" value="Unassembled WGS sequence"/>
</dbReference>
<dbReference type="Gene3D" id="1.20.1740.10">
    <property type="entry name" value="Amino acid/polyamine transporter I"/>
    <property type="match status" value="1"/>
</dbReference>
<evidence type="ECO:0000313" key="11">
    <source>
        <dbReference type="Proteomes" id="UP001203880"/>
    </source>
</evidence>
<feature type="transmembrane region" description="Helical" evidence="9">
    <location>
        <begin position="414"/>
        <end position="432"/>
    </location>
</feature>
<evidence type="ECO:0000256" key="9">
    <source>
        <dbReference type="SAM" id="Phobius"/>
    </source>
</evidence>
<keyword evidence="4" id="KW-1003">Cell membrane</keyword>
<accession>A0ABT0Q2Q2</accession>
<reference evidence="10" key="1">
    <citation type="submission" date="2022-05" db="EMBL/GenBank/DDBJ databases">
        <authorList>
            <person name="Park J.-S."/>
        </authorList>
    </citation>
    <scope>NUCLEOTIDE SEQUENCE</scope>
    <source>
        <strain evidence="10">2012CJ41-6</strain>
    </source>
</reference>
<evidence type="ECO:0000313" key="10">
    <source>
        <dbReference type="EMBL" id="MCL6284156.1"/>
    </source>
</evidence>
<evidence type="ECO:0000256" key="8">
    <source>
        <dbReference type="ARBA" id="ARBA00023136"/>
    </source>
</evidence>
<keyword evidence="8 9" id="KW-0472">Membrane</keyword>
<dbReference type="InterPro" id="IPR050367">
    <property type="entry name" value="APC_superfamily"/>
</dbReference>
<dbReference type="EMBL" id="JAMFMB010000013">
    <property type="protein sequence ID" value="MCL6284156.1"/>
    <property type="molecule type" value="Genomic_DNA"/>
</dbReference>
<sequence length="476" mass="50851">MTLLVVSAMFGGGVFNIPQNMAQSAALGAILVAWLISGLGIFFLARSFQVLADIRPELTSGIYMYARAGFGKLAGFLIAWGYWLSVAFGNVGYAVLLMDALNYFFPPYFAGGNTWQATLASSAIIWGLCFLVMRGVKGASVLNNIGTVAKFVPVTLFLLVVLYFSFSRDLFTSDFWGNVSDQARQDKPLGGVIDQIKGTMLVTLWMYIGIESAVVMSDRADAATVSRATLLGYFLVTVLFVLVSILPFGVMSQGELAAMAPPSTAAILASLVGAWGEVMINIGVIIALLSSWLVWTLLVAQLPWACARDGTFPKIFAKTNKAGIASFSLVISTAIMQAAVVLVYFSNDAWNLMLSITGVVILPAYIGSAAFLWKVIWSGDYPADAKIGKISALSISLIATGFGLWLVYAAGVQFMLAGAVIYAIGLPVFYWARRSSAGSERAFTGVEALTAIALFLLAAAAVWMLITGQLPQVYSS</sequence>
<feature type="transmembrane region" description="Helical" evidence="9">
    <location>
        <begin position="324"/>
        <end position="346"/>
    </location>
</feature>
<feature type="transmembrane region" description="Helical" evidence="9">
    <location>
        <begin position="115"/>
        <end position="136"/>
    </location>
</feature>